<evidence type="ECO:0000256" key="1">
    <source>
        <dbReference type="ARBA" id="ARBA00004861"/>
    </source>
</evidence>
<dbReference type="CDD" id="cd06223">
    <property type="entry name" value="PRTases_typeI"/>
    <property type="match status" value="1"/>
</dbReference>
<dbReference type="InterPro" id="IPR004467">
    <property type="entry name" value="Or_phspho_trans_dom"/>
</dbReference>
<evidence type="ECO:0000256" key="9">
    <source>
        <dbReference type="ARBA" id="ARBA00022679"/>
    </source>
</evidence>
<dbReference type="GO" id="GO:0004588">
    <property type="term" value="F:orotate phosphoribosyltransferase activity"/>
    <property type="evidence" value="ECO:0007669"/>
    <property type="project" value="UniProtKB-EC"/>
</dbReference>
<evidence type="ECO:0000256" key="13">
    <source>
        <dbReference type="ARBA" id="ARBA00023268"/>
    </source>
</evidence>
<evidence type="ECO:0000256" key="11">
    <source>
        <dbReference type="ARBA" id="ARBA00022975"/>
    </source>
</evidence>
<dbReference type="AlphaFoldDB" id="A0A146L0B7"/>
<comment type="similarity">
    <text evidence="4">In the C-terminal section; belongs to the OMP decarboxylase family.</text>
</comment>
<dbReference type="Pfam" id="PF00156">
    <property type="entry name" value="Pribosyltran"/>
    <property type="match status" value="1"/>
</dbReference>
<dbReference type="InterPro" id="IPR000836">
    <property type="entry name" value="PRTase_dom"/>
</dbReference>
<evidence type="ECO:0000256" key="8">
    <source>
        <dbReference type="ARBA" id="ARBA00022676"/>
    </source>
</evidence>
<dbReference type="PANTHER" id="PTHR19278:SF9">
    <property type="entry name" value="URIDINE 5'-MONOPHOSPHATE SYNTHASE"/>
    <property type="match status" value="1"/>
</dbReference>
<dbReference type="InterPro" id="IPR029057">
    <property type="entry name" value="PRTase-like"/>
</dbReference>
<dbReference type="PANTHER" id="PTHR19278">
    <property type="entry name" value="OROTATE PHOSPHORIBOSYLTRANSFERASE"/>
    <property type="match status" value="1"/>
</dbReference>
<keyword evidence="12" id="KW-0456">Lyase</keyword>
<dbReference type="EC" id="4.1.1.23" evidence="6"/>
<evidence type="ECO:0000256" key="4">
    <source>
        <dbReference type="ARBA" id="ARBA00009769"/>
    </source>
</evidence>
<feature type="domain" description="Phosphoribosyltransferase" evidence="14">
    <location>
        <begin position="48"/>
        <end position="157"/>
    </location>
</feature>
<evidence type="ECO:0000256" key="3">
    <source>
        <dbReference type="ARBA" id="ARBA00006221"/>
    </source>
</evidence>
<keyword evidence="13" id="KW-0511">Multifunctional enzyme</keyword>
<dbReference type="GO" id="GO:0044205">
    <property type="term" value="P:'de novo' UMP biosynthetic process"/>
    <property type="evidence" value="ECO:0007669"/>
    <property type="project" value="UniProtKB-UniPathway"/>
</dbReference>
<evidence type="ECO:0000313" key="15">
    <source>
        <dbReference type="EMBL" id="JAQ00697.1"/>
    </source>
</evidence>
<keyword evidence="9" id="KW-0808">Transferase</keyword>
<evidence type="ECO:0000256" key="10">
    <source>
        <dbReference type="ARBA" id="ARBA00022793"/>
    </source>
</evidence>
<dbReference type="EMBL" id="GDHC01006127">
    <property type="protein sequence ID" value="JAQ12502.1"/>
    <property type="molecule type" value="Transcribed_RNA"/>
</dbReference>
<comment type="similarity">
    <text evidence="3">In the N-terminal section; belongs to the purine/pyrimidine phosphoribosyltransferase family.</text>
</comment>
<accession>A0A146L0B7</accession>
<keyword evidence="11" id="KW-0665">Pyrimidine biosynthesis</keyword>
<organism evidence="15">
    <name type="scientific">Lygus hesperus</name>
    <name type="common">Western plant bug</name>
    <dbReference type="NCBI Taxonomy" id="30085"/>
    <lineage>
        <taxon>Eukaryota</taxon>
        <taxon>Metazoa</taxon>
        <taxon>Ecdysozoa</taxon>
        <taxon>Arthropoda</taxon>
        <taxon>Hexapoda</taxon>
        <taxon>Insecta</taxon>
        <taxon>Pterygota</taxon>
        <taxon>Neoptera</taxon>
        <taxon>Paraneoptera</taxon>
        <taxon>Hemiptera</taxon>
        <taxon>Heteroptera</taxon>
        <taxon>Panheteroptera</taxon>
        <taxon>Cimicomorpha</taxon>
        <taxon>Miridae</taxon>
        <taxon>Mirini</taxon>
        <taxon>Lygus</taxon>
    </lineage>
</organism>
<name>A0A146L0B7_LYGHE</name>
<dbReference type="GO" id="GO:0019856">
    <property type="term" value="P:pyrimidine nucleobase biosynthetic process"/>
    <property type="evidence" value="ECO:0007669"/>
    <property type="project" value="TreeGrafter"/>
</dbReference>
<evidence type="ECO:0000256" key="2">
    <source>
        <dbReference type="ARBA" id="ARBA00004889"/>
    </source>
</evidence>
<dbReference type="EC" id="2.4.2.10" evidence="5"/>
<sequence length="216" mass="23774">METFEDDLKAVVLQLFDIGALKFGNFKMKVGINSPVYFDLRVMVSYPPLMDKLANLVWAYTQHKGIKSTVLCGVPYTALPVATLVSVKSGLPMLIRRKEPKSYGTMKLIEGKFNPGEECLIIEDVVTSGGSILETANDLKKDGLVVKDAVIMVDREQGGIRNLTDNGITMHSILTLSKALSILLENGKLDQKKVDEVKAYIEANQIFPNGDLIPKS</sequence>
<dbReference type="FunFam" id="3.40.50.2020:FF:000025">
    <property type="entry name" value="Uridine monophosphate synthetase"/>
    <property type="match status" value="1"/>
</dbReference>
<evidence type="ECO:0000259" key="14">
    <source>
        <dbReference type="Pfam" id="PF00156"/>
    </source>
</evidence>
<comment type="pathway">
    <text evidence="2">Pyrimidine metabolism; UMP biosynthesis via de novo pathway; UMP from orotate: step 1/2.</text>
</comment>
<protein>
    <recommendedName>
        <fullName evidence="7">Uridine 5'-monophosphate synthase</fullName>
        <ecNumber evidence="5">2.4.2.10</ecNumber>
        <ecNumber evidence="6">4.1.1.23</ecNumber>
    </recommendedName>
</protein>
<keyword evidence="10" id="KW-0210">Decarboxylase</keyword>
<proteinExistence type="inferred from homology"/>
<evidence type="ECO:0000313" key="17">
    <source>
        <dbReference type="EMBL" id="JAQ12502.1"/>
    </source>
</evidence>
<evidence type="ECO:0000313" key="16">
    <source>
        <dbReference type="EMBL" id="JAQ03256.1"/>
    </source>
</evidence>
<dbReference type="SUPFAM" id="SSF53271">
    <property type="entry name" value="PRTase-like"/>
    <property type="match status" value="1"/>
</dbReference>
<dbReference type="InterPro" id="IPR023031">
    <property type="entry name" value="OPRT"/>
</dbReference>
<evidence type="ECO:0000256" key="7">
    <source>
        <dbReference type="ARBA" id="ARBA00015047"/>
    </source>
</evidence>
<dbReference type="EMBL" id="GDHC01015373">
    <property type="protein sequence ID" value="JAQ03256.1"/>
    <property type="molecule type" value="Transcribed_RNA"/>
</dbReference>
<dbReference type="GO" id="GO:0004590">
    <property type="term" value="F:orotidine-5'-phosphate decarboxylase activity"/>
    <property type="evidence" value="ECO:0007669"/>
    <property type="project" value="UniProtKB-EC"/>
</dbReference>
<dbReference type="HAMAP" id="MF_01208">
    <property type="entry name" value="PyrE"/>
    <property type="match status" value="1"/>
</dbReference>
<keyword evidence="8" id="KW-0328">Glycosyltransferase</keyword>
<dbReference type="Gene3D" id="3.40.50.2020">
    <property type="match status" value="1"/>
</dbReference>
<gene>
    <name evidence="15" type="primary">r-l_2</name>
    <name evidence="16" type="synonym">r-l_0</name>
    <name evidence="17" type="synonym">r-l_1</name>
    <name evidence="16" type="ORF">g.77668</name>
    <name evidence="17" type="ORF">g.77669</name>
    <name evidence="15" type="ORF">g.77670</name>
</gene>
<dbReference type="NCBIfam" id="TIGR00336">
    <property type="entry name" value="pyrE"/>
    <property type="match status" value="1"/>
</dbReference>
<comment type="pathway">
    <text evidence="1">Pyrimidine metabolism; UMP biosynthesis via de novo pathway; UMP from orotate: step 2/2.</text>
</comment>
<reference evidence="15" key="1">
    <citation type="journal article" date="2016" name="Gigascience">
        <title>De novo construction of an expanded transcriptome assembly for the western tarnished plant bug, Lygus hesperus.</title>
        <authorList>
            <person name="Tassone E.E."/>
            <person name="Geib S.M."/>
            <person name="Hall B."/>
            <person name="Fabrick J.A."/>
            <person name="Brent C.S."/>
            <person name="Hull J.J."/>
        </authorList>
    </citation>
    <scope>NUCLEOTIDE SEQUENCE</scope>
</reference>
<evidence type="ECO:0000256" key="5">
    <source>
        <dbReference type="ARBA" id="ARBA00011971"/>
    </source>
</evidence>
<dbReference type="UniPathway" id="UPA00070">
    <property type="reaction ID" value="UER00119"/>
</dbReference>
<evidence type="ECO:0000256" key="12">
    <source>
        <dbReference type="ARBA" id="ARBA00023239"/>
    </source>
</evidence>
<evidence type="ECO:0000256" key="6">
    <source>
        <dbReference type="ARBA" id="ARBA00012321"/>
    </source>
</evidence>
<dbReference type="EMBL" id="GDHC01017932">
    <property type="protein sequence ID" value="JAQ00697.1"/>
    <property type="molecule type" value="Transcribed_RNA"/>
</dbReference>